<feature type="region of interest" description="Disordered" evidence="1">
    <location>
        <begin position="42"/>
        <end position="63"/>
    </location>
</feature>
<organism evidence="2 3">
    <name type="scientific">Elysia crispata</name>
    <name type="common">lettuce slug</name>
    <dbReference type="NCBI Taxonomy" id="231223"/>
    <lineage>
        <taxon>Eukaryota</taxon>
        <taxon>Metazoa</taxon>
        <taxon>Spiralia</taxon>
        <taxon>Lophotrochozoa</taxon>
        <taxon>Mollusca</taxon>
        <taxon>Gastropoda</taxon>
        <taxon>Heterobranchia</taxon>
        <taxon>Euthyneura</taxon>
        <taxon>Panpulmonata</taxon>
        <taxon>Sacoglossa</taxon>
        <taxon>Placobranchoidea</taxon>
        <taxon>Plakobranchidae</taxon>
        <taxon>Elysia</taxon>
    </lineage>
</organism>
<name>A0AAE0Y0H1_9GAST</name>
<accession>A0AAE0Y0H1</accession>
<feature type="region of interest" description="Disordered" evidence="1">
    <location>
        <begin position="88"/>
        <end position="126"/>
    </location>
</feature>
<feature type="compositionally biased region" description="Basic residues" evidence="1">
    <location>
        <begin position="107"/>
        <end position="118"/>
    </location>
</feature>
<dbReference type="EMBL" id="JAWDGP010007194">
    <property type="protein sequence ID" value="KAK3728287.1"/>
    <property type="molecule type" value="Genomic_DNA"/>
</dbReference>
<dbReference type="AlphaFoldDB" id="A0AAE0Y0H1"/>
<comment type="caution">
    <text evidence="2">The sequence shown here is derived from an EMBL/GenBank/DDBJ whole genome shotgun (WGS) entry which is preliminary data.</text>
</comment>
<feature type="compositionally biased region" description="Polar residues" evidence="1">
    <location>
        <begin position="51"/>
        <end position="62"/>
    </location>
</feature>
<protein>
    <submittedName>
        <fullName evidence="2">Uncharacterized protein</fullName>
    </submittedName>
</protein>
<reference evidence="2" key="1">
    <citation type="journal article" date="2023" name="G3 (Bethesda)">
        <title>A reference genome for the long-term kleptoplast-retaining sea slug Elysia crispata morphotype clarki.</title>
        <authorList>
            <person name="Eastman K.E."/>
            <person name="Pendleton A.L."/>
            <person name="Shaikh M.A."/>
            <person name="Suttiyut T."/>
            <person name="Ogas R."/>
            <person name="Tomko P."/>
            <person name="Gavelis G."/>
            <person name="Widhalm J.R."/>
            <person name="Wisecaver J.H."/>
        </authorList>
    </citation>
    <scope>NUCLEOTIDE SEQUENCE</scope>
    <source>
        <strain evidence="2">ECLA1</strain>
    </source>
</reference>
<sequence length="126" mass="13939">MKARLLFSILDGTDNFCAVSEDESQELTSVGLLSTGQHISLPLGKRKTRQTAEASQTQTQRLAHSDAILGASFRPSWRPQQYQMNLLLQRENLSPSKSGGYPIHSGSRTKKDKGKKGGSRRDDTLH</sequence>
<dbReference type="Proteomes" id="UP001283361">
    <property type="component" value="Unassembled WGS sequence"/>
</dbReference>
<gene>
    <name evidence="2" type="ORF">RRG08_060074</name>
</gene>
<evidence type="ECO:0000313" key="3">
    <source>
        <dbReference type="Proteomes" id="UP001283361"/>
    </source>
</evidence>
<proteinExistence type="predicted"/>
<keyword evidence="3" id="KW-1185">Reference proteome</keyword>
<evidence type="ECO:0000256" key="1">
    <source>
        <dbReference type="SAM" id="MobiDB-lite"/>
    </source>
</evidence>
<evidence type="ECO:0000313" key="2">
    <source>
        <dbReference type="EMBL" id="KAK3728287.1"/>
    </source>
</evidence>
<feature type="compositionally biased region" description="Polar residues" evidence="1">
    <location>
        <begin position="88"/>
        <end position="97"/>
    </location>
</feature>